<dbReference type="OrthoDB" id="9804592at2"/>
<dbReference type="SUPFAM" id="SSF51735">
    <property type="entry name" value="NAD(P)-binding Rossmann-fold domains"/>
    <property type="match status" value="1"/>
</dbReference>
<dbReference type="SMART" id="SM01002">
    <property type="entry name" value="AlaDh_PNT_C"/>
    <property type="match status" value="1"/>
</dbReference>
<dbReference type="KEGG" id="maes:Ga0123461_0326"/>
<dbReference type="RefSeq" id="WP_100276744.1">
    <property type="nucleotide sequence ID" value="NZ_CP018799.1"/>
</dbReference>
<dbReference type="GO" id="GO:0006740">
    <property type="term" value="P:NADPH regeneration"/>
    <property type="evidence" value="ECO:0007669"/>
    <property type="project" value="TreeGrafter"/>
</dbReference>
<dbReference type="Proteomes" id="UP000231701">
    <property type="component" value="Chromosome"/>
</dbReference>
<evidence type="ECO:0000256" key="3">
    <source>
        <dbReference type="ARBA" id="ARBA00012943"/>
    </source>
</evidence>
<feature type="domain" description="Alanine dehydrogenase/pyridine nucleotide transhydrogenase N-terminal" evidence="13">
    <location>
        <begin position="4"/>
        <end position="138"/>
    </location>
</feature>
<evidence type="ECO:0000256" key="1">
    <source>
        <dbReference type="ARBA" id="ARBA00003943"/>
    </source>
</evidence>
<dbReference type="EMBL" id="CP018799">
    <property type="protein sequence ID" value="ATX78778.1"/>
    <property type="molecule type" value="Genomic_DNA"/>
</dbReference>
<dbReference type="GO" id="GO:0005886">
    <property type="term" value="C:plasma membrane"/>
    <property type="evidence" value="ECO:0007669"/>
    <property type="project" value="TreeGrafter"/>
</dbReference>
<dbReference type="Pfam" id="PF05222">
    <property type="entry name" value="AlaDh_PNT_N"/>
    <property type="match status" value="1"/>
</dbReference>
<dbReference type="SMART" id="SM01003">
    <property type="entry name" value="AlaDh_PNT_N"/>
    <property type="match status" value="1"/>
</dbReference>
<evidence type="ECO:0000256" key="7">
    <source>
        <dbReference type="ARBA" id="ARBA00023027"/>
    </source>
</evidence>
<dbReference type="InterPro" id="IPR008143">
    <property type="entry name" value="Ala_DH/PNT_CS2"/>
</dbReference>
<evidence type="ECO:0000313" key="15">
    <source>
        <dbReference type="Proteomes" id="UP000231701"/>
    </source>
</evidence>
<evidence type="ECO:0000256" key="5">
    <source>
        <dbReference type="ARBA" id="ARBA00022857"/>
    </source>
</evidence>
<dbReference type="PANTHER" id="PTHR10160">
    <property type="entry name" value="NAD(P) TRANSHYDROGENASE"/>
    <property type="match status" value="1"/>
</dbReference>
<dbReference type="Gene3D" id="3.40.50.720">
    <property type="entry name" value="NAD(P)-binding Rossmann-like Domain"/>
    <property type="match status" value="2"/>
</dbReference>
<dbReference type="AlphaFoldDB" id="A0A2K8KVD8"/>
<dbReference type="InterPro" id="IPR007886">
    <property type="entry name" value="AlaDH/PNT_N"/>
</dbReference>
<keyword evidence="14" id="KW-0560">Oxidoreductase</keyword>
<dbReference type="FunFam" id="3.40.50.720:FF:000188">
    <property type="entry name" value="NAD(P) transhydrogenase alpha subunit 1"/>
    <property type="match status" value="1"/>
</dbReference>
<evidence type="ECO:0000256" key="4">
    <source>
        <dbReference type="ARBA" id="ARBA00022741"/>
    </source>
</evidence>
<dbReference type="InterPro" id="IPR036291">
    <property type="entry name" value="NAD(P)-bd_dom_sf"/>
</dbReference>
<keyword evidence="6" id="KW-1278">Translocase</keyword>
<dbReference type="GO" id="GO:0008750">
    <property type="term" value="F:proton-translocating NAD(P)+ transhydrogenase activity"/>
    <property type="evidence" value="ECO:0007669"/>
    <property type="project" value="UniProtKB-EC"/>
</dbReference>
<accession>A0A2K8KVD8</accession>
<comment type="similarity">
    <text evidence="2">Belongs to the AlaDH/PNT family.</text>
</comment>
<comment type="function">
    <text evidence="1">The transhydrogenation between NADH and NADP is coupled to respiration and ATP hydrolysis and functions as a proton pump across the membrane.</text>
</comment>
<dbReference type="PANTHER" id="PTHR10160:SF19">
    <property type="entry name" value="PROTON-TRANSLOCATING NAD(P)(+) TRANSHYDROGENASE"/>
    <property type="match status" value="1"/>
</dbReference>
<dbReference type="GO" id="GO:0016491">
    <property type="term" value="F:oxidoreductase activity"/>
    <property type="evidence" value="ECO:0007669"/>
    <property type="project" value="UniProtKB-KW"/>
</dbReference>
<dbReference type="CDD" id="cd05304">
    <property type="entry name" value="Rubrum_tdh"/>
    <property type="match status" value="1"/>
</dbReference>
<evidence type="ECO:0000256" key="9">
    <source>
        <dbReference type="ARBA" id="ARBA00071353"/>
    </source>
</evidence>
<comment type="catalytic activity">
    <reaction evidence="8">
        <text>NAD(+) + NADPH + H(+)(in) = NADH + NADP(+) + H(+)(out)</text>
        <dbReference type="Rhea" id="RHEA:47992"/>
        <dbReference type="ChEBI" id="CHEBI:15378"/>
        <dbReference type="ChEBI" id="CHEBI:57540"/>
        <dbReference type="ChEBI" id="CHEBI:57783"/>
        <dbReference type="ChEBI" id="CHEBI:57945"/>
        <dbReference type="ChEBI" id="CHEBI:58349"/>
        <dbReference type="EC" id="7.1.1.1"/>
    </reaction>
</comment>
<dbReference type="InterPro" id="IPR007698">
    <property type="entry name" value="AlaDH/PNT_NAD(H)-bd"/>
</dbReference>
<evidence type="ECO:0000313" key="14">
    <source>
        <dbReference type="EMBL" id="ATX78778.1"/>
    </source>
</evidence>
<evidence type="ECO:0000259" key="13">
    <source>
        <dbReference type="SMART" id="SM01003"/>
    </source>
</evidence>
<dbReference type="EC" id="7.1.1.1" evidence="3"/>
<evidence type="ECO:0000256" key="11">
    <source>
        <dbReference type="ARBA" id="ARBA00084087"/>
    </source>
</evidence>
<protein>
    <recommendedName>
        <fullName evidence="9">NAD(P) transhydrogenase subunit alpha part 1</fullName>
        <ecNumber evidence="3">7.1.1.1</ecNumber>
    </recommendedName>
    <alternativeName>
        <fullName evidence="11">Nicotinamide nucleotide transhydrogenase subunit alpha 1</fullName>
    </alternativeName>
    <alternativeName>
        <fullName evidence="10">Pyridine nucleotide transhydrogenase subunit alpha 1</fullName>
    </alternativeName>
</protein>
<organism evidence="14 15">
    <name type="scientific">Mariprofundus aestuarium</name>
    <dbReference type="NCBI Taxonomy" id="1921086"/>
    <lineage>
        <taxon>Bacteria</taxon>
        <taxon>Pseudomonadati</taxon>
        <taxon>Pseudomonadota</taxon>
        <taxon>Candidatius Mariprofundia</taxon>
        <taxon>Mariprofundales</taxon>
        <taxon>Mariprofundaceae</taxon>
        <taxon>Mariprofundus</taxon>
    </lineage>
</organism>
<dbReference type="Pfam" id="PF01262">
    <property type="entry name" value="AlaDh_PNT_C"/>
    <property type="match status" value="1"/>
</dbReference>
<evidence type="ECO:0000256" key="8">
    <source>
        <dbReference type="ARBA" id="ARBA00048202"/>
    </source>
</evidence>
<feature type="domain" description="Alanine dehydrogenase/pyridine nucleotide transhydrogenase NAD(H)-binding" evidence="12">
    <location>
        <begin position="147"/>
        <end position="311"/>
    </location>
</feature>
<proteinExistence type="inferred from homology"/>
<evidence type="ECO:0000256" key="6">
    <source>
        <dbReference type="ARBA" id="ARBA00022967"/>
    </source>
</evidence>
<gene>
    <name evidence="14" type="ORF">Ga0123461_0326</name>
</gene>
<dbReference type="PROSITE" id="PS00837">
    <property type="entry name" value="ALADH_PNT_2"/>
    <property type="match status" value="1"/>
</dbReference>
<dbReference type="GO" id="GO:0050661">
    <property type="term" value="F:NADP binding"/>
    <property type="evidence" value="ECO:0007669"/>
    <property type="project" value="TreeGrafter"/>
</dbReference>
<dbReference type="SUPFAM" id="SSF52283">
    <property type="entry name" value="Formate/glycerate dehydrogenase catalytic domain-like"/>
    <property type="match status" value="1"/>
</dbReference>
<keyword evidence="5" id="KW-0521">NADP</keyword>
<name>A0A2K8KVD8_MARES</name>
<reference evidence="14 15" key="1">
    <citation type="submission" date="2016-12" db="EMBL/GenBank/DDBJ databases">
        <title>Isolation and genomic insights into novel planktonic Zetaproteobacteria from stratified waters of the Chesapeake Bay.</title>
        <authorList>
            <person name="McAllister S.M."/>
            <person name="Kato S."/>
            <person name="Chan C.S."/>
            <person name="Chiu B.K."/>
            <person name="Field E.K."/>
        </authorList>
    </citation>
    <scope>NUCLEOTIDE SEQUENCE [LARGE SCALE GENOMIC DNA]</scope>
    <source>
        <strain evidence="14 15">CP-5</strain>
    </source>
</reference>
<keyword evidence="7" id="KW-0520">NAD</keyword>
<evidence type="ECO:0000259" key="12">
    <source>
        <dbReference type="SMART" id="SM01002"/>
    </source>
</evidence>
<evidence type="ECO:0000256" key="10">
    <source>
        <dbReference type="ARBA" id="ARBA00076996"/>
    </source>
</evidence>
<sequence length="377" mass="40011">MLIAVPAETQAHEKRVAATPETVGKFIAAGCKVVVERGAGHEARFTDAAYEKAGARLAESFRDTCGDADLILKVRALSGVELNDVSSGTAVASLVSPFTNPLLQDYAKAGLACFAMEMVPRISRAQSMDVLSSQANIAGYKAVLLAMEHYGRFMPMLMTAAGTVQPAKVLILGAGVAGLQAIATARRMGATVEVFDVRAAAKEQVESLGAKFVEVESEQDAEDAGGYAKEMDDDYKRRQSELVAKHVAKSDIIITTALIPGRPAPVLITEEMVKSMKPGSVIVDLAVEMGGNCPLSEMDQVVEKYGVMLVGVGNIPALMATDASQLYARNLYNFIAPMLEAETGKLQINLDDEVIEASLICQGGELLKSQLLGAEVK</sequence>
<keyword evidence="15" id="KW-1185">Reference proteome</keyword>
<evidence type="ECO:0000256" key="2">
    <source>
        <dbReference type="ARBA" id="ARBA00005689"/>
    </source>
</evidence>
<dbReference type="NCBIfam" id="NF006942">
    <property type="entry name" value="PRK09424.1"/>
    <property type="match status" value="1"/>
</dbReference>
<keyword evidence="4" id="KW-0547">Nucleotide-binding</keyword>